<sequence length="354" mass="39006">MNTFGQHAPTSQPGYPYAQDIPMYCGENFGPYPQNLHQAPLGYGISNYPGPNTNPYWWLGGSTINPSSPLENGNGSRYLPAGCNSSQAQVALPSSGSTVAGWPWLTYPNQNGWNTVLRPPFSYCALIAMAIQNSPEKRLTLKQIYDYVADNFPFYKKCQTGWQNSIRHNLSLNSCFKKVPRDNADPGKGNYWTLDPNCERKFENGNFKRAKKKKLNSPKHVTKPSGKSDAKSKVKPRRSDNLVGTPESKMKPSPQCSPALDSSPPCFTNFTTAMNAVTNNGASTQLMGDFSPAIHYFNGLSSYPVNHDFSQPGEAIAQANLRSMCYPAKQSSLCSSLVNALHASHVLYNWEAKV</sequence>
<evidence type="ECO:0000256" key="3">
    <source>
        <dbReference type="ARBA" id="ARBA00023125"/>
    </source>
</evidence>
<dbReference type="InterPro" id="IPR036388">
    <property type="entry name" value="WH-like_DNA-bd_sf"/>
</dbReference>
<organism evidence="9 10">
    <name type="scientific">Eleutherodactylus coqui</name>
    <name type="common">Puerto Rican coqui</name>
    <dbReference type="NCBI Taxonomy" id="57060"/>
    <lineage>
        <taxon>Eukaryota</taxon>
        <taxon>Metazoa</taxon>
        <taxon>Chordata</taxon>
        <taxon>Craniata</taxon>
        <taxon>Vertebrata</taxon>
        <taxon>Euteleostomi</taxon>
        <taxon>Amphibia</taxon>
        <taxon>Batrachia</taxon>
        <taxon>Anura</taxon>
        <taxon>Neobatrachia</taxon>
        <taxon>Hyloidea</taxon>
        <taxon>Eleutherodactylidae</taxon>
        <taxon>Eleutherodactylinae</taxon>
        <taxon>Eleutherodactylus</taxon>
        <taxon>Eleutherodactylus</taxon>
    </lineage>
</organism>
<proteinExistence type="predicted"/>
<feature type="compositionally biased region" description="Basic residues" evidence="7">
    <location>
        <begin position="208"/>
        <end position="222"/>
    </location>
</feature>
<accession>A0A8J6FBR0</accession>
<feature type="compositionally biased region" description="Basic and acidic residues" evidence="7">
    <location>
        <begin position="226"/>
        <end position="240"/>
    </location>
</feature>
<dbReference type="EMBL" id="WNTK01000004">
    <property type="protein sequence ID" value="KAG9484618.1"/>
    <property type="molecule type" value="Genomic_DNA"/>
</dbReference>
<dbReference type="Gene3D" id="1.10.10.10">
    <property type="entry name" value="Winged helix-like DNA-binding domain superfamily/Winged helix DNA-binding domain"/>
    <property type="match status" value="1"/>
</dbReference>
<comment type="caution">
    <text evidence="9">The sequence shown here is derived from an EMBL/GenBank/DDBJ whole genome shotgun (WGS) entry which is preliminary data.</text>
</comment>
<evidence type="ECO:0000256" key="5">
    <source>
        <dbReference type="ARBA" id="ARBA00023242"/>
    </source>
</evidence>
<evidence type="ECO:0000256" key="7">
    <source>
        <dbReference type="SAM" id="MobiDB-lite"/>
    </source>
</evidence>
<reference evidence="9" key="1">
    <citation type="thesis" date="2020" institute="ProQuest LLC" country="789 East Eisenhower Parkway, Ann Arbor, MI, USA">
        <title>Comparative Genomics and Chromosome Evolution.</title>
        <authorList>
            <person name="Mudd A.B."/>
        </authorList>
    </citation>
    <scope>NUCLEOTIDE SEQUENCE</scope>
    <source>
        <strain evidence="9">HN-11 Male</strain>
        <tissue evidence="9">Kidney and liver</tissue>
    </source>
</reference>
<dbReference type="GO" id="GO:0009653">
    <property type="term" value="P:anatomical structure morphogenesis"/>
    <property type="evidence" value="ECO:0007669"/>
    <property type="project" value="TreeGrafter"/>
</dbReference>
<evidence type="ECO:0000313" key="9">
    <source>
        <dbReference type="EMBL" id="KAG9484618.1"/>
    </source>
</evidence>
<dbReference type="FunFam" id="1.10.10.10:FF:000016">
    <property type="entry name" value="Forkhead box protein I1"/>
    <property type="match status" value="1"/>
</dbReference>
<dbReference type="InterPro" id="IPR030456">
    <property type="entry name" value="TF_fork_head_CS_2"/>
</dbReference>
<feature type="domain" description="Fork-head" evidence="8">
    <location>
        <begin position="118"/>
        <end position="212"/>
    </location>
</feature>
<dbReference type="PANTHER" id="PTHR11829:SF384">
    <property type="entry name" value="FORK-HEAD DOMAIN-CONTAINING PROTEIN"/>
    <property type="match status" value="1"/>
</dbReference>
<keyword evidence="2" id="KW-0805">Transcription regulation</keyword>
<dbReference type="Proteomes" id="UP000770717">
    <property type="component" value="Unassembled WGS sequence"/>
</dbReference>
<evidence type="ECO:0000256" key="2">
    <source>
        <dbReference type="ARBA" id="ARBA00023015"/>
    </source>
</evidence>
<dbReference type="PROSITE" id="PS00658">
    <property type="entry name" value="FORK_HEAD_2"/>
    <property type="match status" value="1"/>
</dbReference>
<feature type="region of interest" description="Disordered" evidence="7">
    <location>
        <begin position="205"/>
        <end position="260"/>
    </location>
</feature>
<name>A0A8J6FBR0_ELECQ</name>
<evidence type="ECO:0000313" key="10">
    <source>
        <dbReference type="Proteomes" id="UP000770717"/>
    </source>
</evidence>
<dbReference type="InterPro" id="IPR018122">
    <property type="entry name" value="TF_fork_head_CS_1"/>
</dbReference>
<dbReference type="OrthoDB" id="5402974at2759"/>
<dbReference type="Pfam" id="PF00250">
    <property type="entry name" value="Forkhead"/>
    <property type="match status" value="1"/>
</dbReference>
<dbReference type="SUPFAM" id="SSF46785">
    <property type="entry name" value="Winged helix' DNA-binding domain"/>
    <property type="match status" value="1"/>
</dbReference>
<comment type="subcellular location">
    <subcellularLocation>
        <location evidence="1 6">Nucleus</location>
    </subcellularLocation>
</comment>
<dbReference type="GO" id="GO:0005634">
    <property type="term" value="C:nucleus"/>
    <property type="evidence" value="ECO:0007669"/>
    <property type="project" value="UniProtKB-SubCell"/>
</dbReference>
<keyword evidence="4" id="KW-0804">Transcription</keyword>
<keyword evidence="5 6" id="KW-0539">Nucleus</keyword>
<keyword evidence="10" id="KW-1185">Reference proteome</keyword>
<feature type="DNA-binding region" description="Fork-head" evidence="6">
    <location>
        <begin position="118"/>
        <end position="212"/>
    </location>
</feature>
<dbReference type="PROSITE" id="PS00657">
    <property type="entry name" value="FORK_HEAD_1"/>
    <property type="match status" value="1"/>
</dbReference>
<dbReference type="AlphaFoldDB" id="A0A8J6FBR0"/>
<evidence type="ECO:0000256" key="6">
    <source>
        <dbReference type="PROSITE-ProRule" id="PRU00089"/>
    </source>
</evidence>
<dbReference type="InterPro" id="IPR001766">
    <property type="entry name" value="Fork_head_dom"/>
</dbReference>
<dbReference type="InterPro" id="IPR036390">
    <property type="entry name" value="WH_DNA-bd_sf"/>
</dbReference>
<dbReference type="GO" id="GO:0000981">
    <property type="term" value="F:DNA-binding transcription factor activity, RNA polymerase II-specific"/>
    <property type="evidence" value="ECO:0007669"/>
    <property type="project" value="TreeGrafter"/>
</dbReference>
<keyword evidence="3 6" id="KW-0238">DNA-binding</keyword>
<evidence type="ECO:0000256" key="1">
    <source>
        <dbReference type="ARBA" id="ARBA00004123"/>
    </source>
</evidence>
<evidence type="ECO:0000259" key="8">
    <source>
        <dbReference type="PROSITE" id="PS50039"/>
    </source>
</evidence>
<dbReference type="GO" id="GO:0030154">
    <property type="term" value="P:cell differentiation"/>
    <property type="evidence" value="ECO:0007669"/>
    <property type="project" value="TreeGrafter"/>
</dbReference>
<dbReference type="InterPro" id="IPR050211">
    <property type="entry name" value="FOX_domain-containing"/>
</dbReference>
<gene>
    <name evidence="9" type="ORF">GDO78_007985</name>
</gene>
<protein>
    <recommendedName>
        <fullName evidence="8">Fork-head domain-containing protein</fullName>
    </recommendedName>
</protein>
<evidence type="ECO:0000256" key="4">
    <source>
        <dbReference type="ARBA" id="ARBA00023163"/>
    </source>
</evidence>
<dbReference type="SMART" id="SM00339">
    <property type="entry name" value="FH"/>
    <property type="match status" value="1"/>
</dbReference>
<dbReference type="PRINTS" id="PR00053">
    <property type="entry name" value="FORKHEAD"/>
</dbReference>
<dbReference type="PANTHER" id="PTHR11829">
    <property type="entry name" value="FORKHEAD BOX PROTEIN"/>
    <property type="match status" value="1"/>
</dbReference>
<dbReference type="GO" id="GO:0000978">
    <property type="term" value="F:RNA polymerase II cis-regulatory region sequence-specific DNA binding"/>
    <property type="evidence" value="ECO:0007669"/>
    <property type="project" value="TreeGrafter"/>
</dbReference>
<dbReference type="PROSITE" id="PS50039">
    <property type="entry name" value="FORK_HEAD_3"/>
    <property type="match status" value="1"/>
</dbReference>